<evidence type="ECO:0000259" key="4">
    <source>
        <dbReference type="PROSITE" id="PS50113"/>
    </source>
</evidence>
<dbReference type="CDD" id="cd00130">
    <property type="entry name" value="PAS"/>
    <property type="match status" value="1"/>
</dbReference>
<dbReference type="PANTHER" id="PTHR44757:SF2">
    <property type="entry name" value="BIOFILM ARCHITECTURE MAINTENANCE PROTEIN MBAA"/>
    <property type="match status" value="1"/>
</dbReference>
<dbReference type="NCBIfam" id="TIGR00229">
    <property type="entry name" value="sensory_box"/>
    <property type="match status" value="1"/>
</dbReference>
<evidence type="ECO:0000259" key="5">
    <source>
        <dbReference type="PROSITE" id="PS50885"/>
    </source>
</evidence>
<evidence type="ECO:0000256" key="1">
    <source>
        <dbReference type="SAM" id="MobiDB-lite"/>
    </source>
</evidence>
<gene>
    <name evidence="6" type="ORF">Q0590_08070</name>
</gene>
<dbReference type="Proteomes" id="UP001168528">
    <property type="component" value="Unassembled WGS sequence"/>
</dbReference>
<dbReference type="SUPFAM" id="SSF55785">
    <property type="entry name" value="PYP-like sensor domain (PAS domain)"/>
    <property type="match status" value="1"/>
</dbReference>
<evidence type="ECO:0000259" key="3">
    <source>
        <dbReference type="PROSITE" id="PS50112"/>
    </source>
</evidence>
<sequence length="522" mass="59166">MSKENAVTTAKIYLIPGSIAFLAIVNYLCNRQTTTYIDELLLFLFSALAMLAYIFIQYTFLKALNQVAEKALLIAQGDVEQRIEEVSLPQLAQIGTVINSLAINNENATEFIKSIKEGNLEAEYNTSATEKNGRKDVLATTLTDLRDHLKNIANQEQERNWATEGLAKFVYILRANNEEITTLGDQIITSLVKYVNANQGGLFVVNEEDGQLPQLELVSCHAYNRKKYIEKTIQPGQGLIGQAYLEKDTIYITEVPEDYVHITSGLGLANPKSILIVPLKVNDQVLGVVELASFQKFQKYQIEFIEKLGESIASTISNAKVNERTKKLLEESQQQSEQMRAQEEEMRQNMEELHATQEDLQRKNSERQQAENELTKARNYLHSIINKISSPILVKDRQHRLILVNDAFCAFAGMKREQLVNKADHDLFPKEQADIFYEKDEVVFNSGEENVNIESNTDSSGIERTVLTRKTTFTDESGEVYLVATITDITDKKQTEEALNRERQTLEAIMLAFPEASNFKKE</sequence>
<dbReference type="SMART" id="SM00091">
    <property type="entry name" value="PAS"/>
    <property type="match status" value="1"/>
</dbReference>
<dbReference type="Pfam" id="PF13185">
    <property type="entry name" value="GAF_2"/>
    <property type="match status" value="1"/>
</dbReference>
<dbReference type="PROSITE" id="PS50112">
    <property type="entry name" value="PAS"/>
    <property type="match status" value="1"/>
</dbReference>
<feature type="transmembrane region" description="Helical" evidence="2">
    <location>
        <begin position="12"/>
        <end position="29"/>
    </location>
</feature>
<evidence type="ECO:0000313" key="7">
    <source>
        <dbReference type="Proteomes" id="UP001168528"/>
    </source>
</evidence>
<accession>A0ABT8R4N9</accession>
<dbReference type="Pfam" id="PF08448">
    <property type="entry name" value="PAS_4"/>
    <property type="match status" value="1"/>
</dbReference>
<dbReference type="EMBL" id="JAUKPO010000003">
    <property type="protein sequence ID" value="MDO1446203.1"/>
    <property type="molecule type" value="Genomic_DNA"/>
</dbReference>
<evidence type="ECO:0000256" key="2">
    <source>
        <dbReference type="SAM" id="Phobius"/>
    </source>
</evidence>
<keyword evidence="2" id="KW-0812">Transmembrane</keyword>
<dbReference type="InterPro" id="IPR003660">
    <property type="entry name" value="HAMP_dom"/>
</dbReference>
<feature type="domain" description="PAS" evidence="3">
    <location>
        <begin position="377"/>
        <end position="447"/>
    </location>
</feature>
<dbReference type="InterPro" id="IPR035965">
    <property type="entry name" value="PAS-like_dom_sf"/>
</dbReference>
<protein>
    <submittedName>
        <fullName evidence="6">PAS domain S-box protein</fullName>
    </submittedName>
</protein>
<dbReference type="PANTHER" id="PTHR44757">
    <property type="entry name" value="DIGUANYLATE CYCLASE DGCP"/>
    <property type="match status" value="1"/>
</dbReference>
<reference evidence="6" key="1">
    <citation type="submission" date="2023-07" db="EMBL/GenBank/DDBJ databases">
        <title>The genome sequence of Rhodocytophaga aerolata KACC 12507.</title>
        <authorList>
            <person name="Zhang X."/>
        </authorList>
    </citation>
    <scope>NUCLEOTIDE SEQUENCE</scope>
    <source>
        <strain evidence="6">KACC 12507</strain>
    </source>
</reference>
<comment type="caution">
    <text evidence="6">The sequence shown here is derived from an EMBL/GenBank/DDBJ whole genome shotgun (WGS) entry which is preliminary data.</text>
</comment>
<dbReference type="PROSITE" id="PS50885">
    <property type="entry name" value="HAMP"/>
    <property type="match status" value="1"/>
</dbReference>
<name>A0ABT8R4N9_9BACT</name>
<dbReference type="InterPro" id="IPR000014">
    <property type="entry name" value="PAS"/>
</dbReference>
<keyword evidence="2" id="KW-1133">Transmembrane helix</keyword>
<dbReference type="InterPro" id="IPR052155">
    <property type="entry name" value="Biofilm_reg_signaling"/>
</dbReference>
<dbReference type="SMART" id="SM00065">
    <property type="entry name" value="GAF"/>
    <property type="match status" value="1"/>
</dbReference>
<evidence type="ECO:0000313" key="6">
    <source>
        <dbReference type="EMBL" id="MDO1446203.1"/>
    </source>
</evidence>
<dbReference type="Gene3D" id="3.30.450.20">
    <property type="entry name" value="PAS domain"/>
    <property type="match status" value="1"/>
</dbReference>
<feature type="region of interest" description="Disordered" evidence="1">
    <location>
        <begin position="328"/>
        <end position="348"/>
    </location>
</feature>
<proteinExistence type="predicted"/>
<keyword evidence="7" id="KW-1185">Reference proteome</keyword>
<dbReference type="PROSITE" id="PS50113">
    <property type="entry name" value="PAC"/>
    <property type="match status" value="1"/>
</dbReference>
<keyword evidence="2" id="KW-0472">Membrane</keyword>
<dbReference type="InterPro" id="IPR000700">
    <property type="entry name" value="PAS-assoc_C"/>
</dbReference>
<dbReference type="InterPro" id="IPR013656">
    <property type="entry name" value="PAS_4"/>
</dbReference>
<feature type="domain" description="PAC" evidence="4">
    <location>
        <begin position="449"/>
        <end position="501"/>
    </location>
</feature>
<feature type="domain" description="HAMP" evidence="5">
    <location>
        <begin position="58"/>
        <end position="110"/>
    </location>
</feature>
<dbReference type="RefSeq" id="WP_302037004.1">
    <property type="nucleotide sequence ID" value="NZ_JAUKPO010000003.1"/>
</dbReference>
<dbReference type="Gene3D" id="3.30.450.40">
    <property type="match status" value="1"/>
</dbReference>
<dbReference type="InterPro" id="IPR029016">
    <property type="entry name" value="GAF-like_dom_sf"/>
</dbReference>
<dbReference type="InterPro" id="IPR003018">
    <property type="entry name" value="GAF"/>
</dbReference>
<organism evidence="6 7">
    <name type="scientific">Rhodocytophaga aerolata</name>
    <dbReference type="NCBI Taxonomy" id="455078"/>
    <lineage>
        <taxon>Bacteria</taxon>
        <taxon>Pseudomonadati</taxon>
        <taxon>Bacteroidota</taxon>
        <taxon>Cytophagia</taxon>
        <taxon>Cytophagales</taxon>
        <taxon>Rhodocytophagaceae</taxon>
        <taxon>Rhodocytophaga</taxon>
    </lineage>
</organism>
<feature type="transmembrane region" description="Helical" evidence="2">
    <location>
        <begin position="41"/>
        <end position="61"/>
    </location>
</feature>
<dbReference type="SUPFAM" id="SSF55781">
    <property type="entry name" value="GAF domain-like"/>
    <property type="match status" value="1"/>
</dbReference>